<feature type="compositionally biased region" description="Basic residues" evidence="1">
    <location>
        <begin position="80"/>
        <end position="92"/>
    </location>
</feature>
<dbReference type="EMBL" id="KB405078">
    <property type="protein sequence ID" value="EMF54550.1"/>
    <property type="molecule type" value="Genomic_DNA"/>
</dbReference>
<accession>M3FNL2</accession>
<evidence type="ECO:0000313" key="2">
    <source>
        <dbReference type="EMBL" id="EMF54550.1"/>
    </source>
</evidence>
<organism evidence="2 3">
    <name type="scientific">Streptomyces bottropensis ATCC 25435</name>
    <dbReference type="NCBI Taxonomy" id="1054862"/>
    <lineage>
        <taxon>Bacteria</taxon>
        <taxon>Bacillati</taxon>
        <taxon>Actinomycetota</taxon>
        <taxon>Actinomycetes</taxon>
        <taxon>Kitasatosporales</taxon>
        <taxon>Streptomycetaceae</taxon>
        <taxon>Streptomyces</taxon>
    </lineage>
</organism>
<sequence length="113" mass="13108">MRRLVRVRLPRGRERATALRWLGPEGRWCGHGYSCSLRRVGGNWRTTWRIVSGRRRRAIRRKDGPGKKAGAASPCPARRPDHRLRTRHRPPRRHDAPSPTVPDNRTDPTTLRP</sequence>
<name>M3FNL2_9ACTN</name>
<evidence type="ECO:0000313" key="3">
    <source>
        <dbReference type="Proteomes" id="UP000030760"/>
    </source>
</evidence>
<proteinExistence type="predicted"/>
<feature type="region of interest" description="Disordered" evidence="1">
    <location>
        <begin position="55"/>
        <end position="113"/>
    </location>
</feature>
<protein>
    <submittedName>
        <fullName evidence="2">Uncharacterized protein</fullName>
    </submittedName>
</protein>
<feature type="compositionally biased region" description="Polar residues" evidence="1">
    <location>
        <begin position="101"/>
        <end position="113"/>
    </location>
</feature>
<reference evidence="3" key="1">
    <citation type="journal article" date="2013" name="Genome Announc.">
        <title>Draft Genome Sequence of Streptomyces bottropensis ATCC 25435, a Bottromycin-Producing Actinomycete.</title>
        <authorList>
            <person name="Zhang H."/>
            <person name="Zhou W."/>
            <person name="Zhuang Y."/>
            <person name="Liang X."/>
            <person name="Liu T."/>
        </authorList>
    </citation>
    <scope>NUCLEOTIDE SEQUENCE [LARGE SCALE GENOMIC DNA]</scope>
    <source>
        <strain evidence="3">ATCC 25435</strain>
    </source>
</reference>
<dbReference type="Proteomes" id="UP000030760">
    <property type="component" value="Unassembled WGS sequence"/>
</dbReference>
<dbReference type="AlphaFoldDB" id="M3FNL2"/>
<gene>
    <name evidence="2" type="ORF">SBD_4218</name>
</gene>
<evidence type="ECO:0000256" key="1">
    <source>
        <dbReference type="SAM" id="MobiDB-lite"/>
    </source>
</evidence>